<dbReference type="InterPro" id="IPR036259">
    <property type="entry name" value="MFS_trans_sf"/>
</dbReference>
<dbReference type="GO" id="GO:0022857">
    <property type="term" value="F:transmembrane transporter activity"/>
    <property type="evidence" value="ECO:0007669"/>
    <property type="project" value="InterPro"/>
</dbReference>
<feature type="transmembrane region" description="Helical" evidence="7">
    <location>
        <begin position="365"/>
        <end position="385"/>
    </location>
</feature>
<feature type="transmembrane region" description="Helical" evidence="7">
    <location>
        <begin position="331"/>
        <end position="353"/>
    </location>
</feature>
<evidence type="ECO:0000313" key="10">
    <source>
        <dbReference type="Proteomes" id="UP000633219"/>
    </source>
</evidence>
<evidence type="ECO:0000256" key="5">
    <source>
        <dbReference type="ARBA" id="ARBA00022989"/>
    </source>
</evidence>
<feature type="transmembrane region" description="Helical" evidence="7">
    <location>
        <begin position="300"/>
        <end position="319"/>
    </location>
</feature>
<feature type="transmembrane region" description="Helical" evidence="7">
    <location>
        <begin position="167"/>
        <end position="186"/>
    </location>
</feature>
<keyword evidence="2" id="KW-0813">Transport</keyword>
<feature type="transmembrane region" description="Helical" evidence="7">
    <location>
        <begin position="276"/>
        <end position="294"/>
    </location>
</feature>
<feature type="transmembrane region" description="Helical" evidence="7">
    <location>
        <begin position="139"/>
        <end position="161"/>
    </location>
</feature>
<protein>
    <submittedName>
        <fullName evidence="9">MFS transporter</fullName>
    </submittedName>
</protein>
<dbReference type="AlphaFoldDB" id="A0A936YTU1"/>
<keyword evidence="10" id="KW-1185">Reference proteome</keyword>
<feature type="transmembrane region" description="Helical" evidence="7">
    <location>
        <begin position="106"/>
        <end position="127"/>
    </location>
</feature>
<keyword evidence="5 7" id="KW-1133">Transmembrane helix</keyword>
<dbReference type="Pfam" id="PF07690">
    <property type="entry name" value="MFS_1"/>
    <property type="match status" value="1"/>
</dbReference>
<feature type="transmembrane region" description="Helical" evidence="7">
    <location>
        <begin position="79"/>
        <end position="100"/>
    </location>
</feature>
<feature type="transmembrane region" description="Helical" evidence="7">
    <location>
        <begin position="47"/>
        <end position="67"/>
    </location>
</feature>
<comment type="caution">
    <text evidence="9">The sequence shown here is derived from an EMBL/GenBank/DDBJ whole genome shotgun (WGS) entry which is preliminary data.</text>
</comment>
<dbReference type="PANTHER" id="PTHR23521">
    <property type="entry name" value="TRANSPORTER MFS SUPERFAMILY"/>
    <property type="match status" value="1"/>
</dbReference>
<dbReference type="InterPro" id="IPR011701">
    <property type="entry name" value="MFS"/>
</dbReference>
<organism evidence="9 10">
    <name type="scientific">Rhizobium setariae</name>
    <dbReference type="NCBI Taxonomy" id="2801340"/>
    <lineage>
        <taxon>Bacteria</taxon>
        <taxon>Pseudomonadati</taxon>
        <taxon>Pseudomonadota</taxon>
        <taxon>Alphaproteobacteria</taxon>
        <taxon>Hyphomicrobiales</taxon>
        <taxon>Rhizobiaceae</taxon>
        <taxon>Rhizobium/Agrobacterium group</taxon>
        <taxon>Rhizobium</taxon>
    </lineage>
</organism>
<evidence type="ECO:0000256" key="1">
    <source>
        <dbReference type="ARBA" id="ARBA00004651"/>
    </source>
</evidence>
<feature type="transmembrane region" description="Helical" evidence="7">
    <location>
        <begin position="245"/>
        <end position="264"/>
    </location>
</feature>
<accession>A0A936YTU1</accession>
<reference evidence="9" key="1">
    <citation type="submission" date="2021-01" db="EMBL/GenBank/DDBJ databases">
        <title>Rhizobium sp. strain KVB221 16S ribosomal RNA gene Genome sequencing and assembly.</title>
        <authorList>
            <person name="Kang M."/>
        </authorList>
    </citation>
    <scope>NUCLEOTIDE SEQUENCE</scope>
    <source>
        <strain evidence="9">KVB221</strain>
    </source>
</reference>
<evidence type="ECO:0000313" key="9">
    <source>
        <dbReference type="EMBL" id="MBL0374837.1"/>
    </source>
</evidence>
<evidence type="ECO:0000256" key="2">
    <source>
        <dbReference type="ARBA" id="ARBA00022448"/>
    </source>
</evidence>
<dbReference type="Gene3D" id="1.20.1250.20">
    <property type="entry name" value="MFS general substrate transporter like domains"/>
    <property type="match status" value="2"/>
</dbReference>
<keyword evidence="6 7" id="KW-0472">Membrane</keyword>
<dbReference type="PANTHER" id="PTHR23521:SF2">
    <property type="entry name" value="TRANSPORTER MFS SUPERFAMILY"/>
    <property type="match status" value="1"/>
</dbReference>
<evidence type="ECO:0000256" key="6">
    <source>
        <dbReference type="ARBA" id="ARBA00023136"/>
    </source>
</evidence>
<dbReference type="RefSeq" id="WP_201663388.1">
    <property type="nucleotide sequence ID" value="NZ_JAEQNC010000016.1"/>
</dbReference>
<gene>
    <name evidence="9" type="ORF">JJB09_22750</name>
</gene>
<dbReference type="PROSITE" id="PS50850">
    <property type="entry name" value="MFS"/>
    <property type="match status" value="1"/>
</dbReference>
<dbReference type="InterPro" id="IPR020846">
    <property type="entry name" value="MFS_dom"/>
</dbReference>
<dbReference type="InterPro" id="IPR047200">
    <property type="entry name" value="MFS_YcaD-like"/>
</dbReference>
<proteinExistence type="predicted"/>
<name>A0A936YTU1_9HYPH</name>
<keyword evidence="3" id="KW-1003">Cell membrane</keyword>
<evidence type="ECO:0000259" key="8">
    <source>
        <dbReference type="PROSITE" id="PS50850"/>
    </source>
</evidence>
<sequence>MTEKLAGAQDDIHWPSLIAAISSISAVGIAIGLGLPLLSLILENRGIPSSLSGLNTATAGIAAMMAAPVTTKLAHRFGVATTMIWAVVIAAISSLGFFYIENFWAWFPLRIVFHGATTTLFILSEFWINFAAPPGKRGLVLGIYATVLSVGFALGTLIFSAVGTQGFLPFAVGSTIILFAVIPIYLARGESPYLVEKPQHHFLRYTLAVPTAIIGVFVFGAVQAGGLALFPVYATRLGFTESQAGVLLTTMAVGNVIFQIPLGLISDRMKDRRKLLAAMGAIGLVGALLLPYAAMAWSSLALLLLLWGGVVAGLYTVGLSHIGHRFMGADLAAANAAFIFFYAIGTVAGPAAIGAGMDIGGADGFTWMLTAFFGVFVAFALYRLIFHPQRT</sequence>
<keyword evidence="4 7" id="KW-0812">Transmembrane</keyword>
<dbReference type="CDD" id="cd17477">
    <property type="entry name" value="MFS_YcaD_like"/>
    <property type="match status" value="1"/>
</dbReference>
<feature type="transmembrane region" description="Helical" evidence="7">
    <location>
        <begin position="207"/>
        <end position="233"/>
    </location>
</feature>
<feature type="transmembrane region" description="Helical" evidence="7">
    <location>
        <begin position="12"/>
        <end position="35"/>
    </location>
</feature>
<dbReference type="Proteomes" id="UP000633219">
    <property type="component" value="Unassembled WGS sequence"/>
</dbReference>
<feature type="domain" description="Major facilitator superfamily (MFS) profile" evidence="8">
    <location>
        <begin position="16"/>
        <end position="391"/>
    </location>
</feature>
<dbReference type="EMBL" id="JAEQNC010000016">
    <property type="protein sequence ID" value="MBL0374837.1"/>
    <property type="molecule type" value="Genomic_DNA"/>
</dbReference>
<evidence type="ECO:0000256" key="3">
    <source>
        <dbReference type="ARBA" id="ARBA00022475"/>
    </source>
</evidence>
<dbReference type="SUPFAM" id="SSF103473">
    <property type="entry name" value="MFS general substrate transporter"/>
    <property type="match status" value="1"/>
</dbReference>
<evidence type="ECO:0000256" key="4">
    <source>
        <dbReference type="ARBA" id="ARBA00022692"/>
    </source>
</evidence>
<evidence type="ECO:0000256" key="7">
    <source>
        <dbReference type="SAM" id="Phobius"/>
    </source>
</evidence>
<dbReference type="GO" id="GO:0005886">
    <property type="term" value="C:plasma membrane"/>
    <property type="evidence" value="ECO:0007669"/>
    <property type="project" value="UniProtKB-SubCell"/>
</dbReference>
<comment type="subcellular location">
    <subcellularLocation>
        <location evidence="1">Cell membrane</location>
        <topology evidence="1">Multi-pass membrane protein</topology>
    </subcellularLocation>
</comment>